<accession>A0A562LZT1</accession>
<keyword evidence="1" id="KW-0805">Transcription regulation</keyword>
<keyword evidence="3" id="KW-0804">Transcription</keyword>
<feature type="domain" description="HTH araC/xylS-type" evidence="4">
    <location>
        <begin position="188"/>
        <end position="293"/>
    </location>
</feature>
<evidence type="ECO:0000259" key="4">
    <source>
        <dbReference type="PROSITE" id="PS01124"/>
    </source>
</evidence>
<dbReference type="PROSITE" id="PS01124">
    <property type="entry name" value="HTH_ARAC_FAMILY_2"/>
    <property type="match status" value="1"/>
</dbReference>
<dbReference type="EMBL" id="VLKR01000059">
    <property type="protein sequence ID" value="TWI13073.1"/>
    <property type="molecule type" value="Genomic_DNA"/>
</dbReference>
<dbReference type="GO" id="GO:0003700">
    <property type="term" value="F:DNA-binding transcription factor activity"/>
    <property type="evidence" value="ECO:0007669"/>
    <property type="project" value="InterPro"/>
</dbReference>
<dbReference type="InterPro" id="IPR009057">
    <property type="entry name" value="Homeodomain-like_sf"/>
</dbReference>
<dbReference type="RefSeq" id="WP_145331384.1">
    <property type="nucleotide sequence ID" value="NZ_VLKR01000059.1"/>
</dbReference>
<organism evidence="5 6">
    <name type="scientific">Sphingobacterium siyangense</name>
    <dbReference type="NCBI Taxonomy" id="459529"/>
    <lineage>
        <taxon>Bacteria</taxon>
        <taxon>Pseudomonadati</taxon>
        <taxon>Bacteroidota</taxon>
        <taxon>Sphingobacteriia</taxon>
        <taxon>Sphingobacteriales</taxon>
        <taxon>Sphingobacteriaceae</taxon>
        <taxon>Sphingobacterium</taxon>
    </lineage>
</organism>
<dbReference type="GO" id="GO:0043565">
    <property type="term" value="F:sequence-specific DNA binding"/>
    <property type="evidence" value="ECO:0007669"/>
    <property type="project" value="InterPro"/>
</dbReference>
<dbReference type="Gene3D" id="1.10.10.60">
    <property type="entry name" value="Homeodomain-like"/>
    <property type="match status" value="2"/>
</dbReference>
<evidence type="ECO:0000256" key="1">
    <source>
        <dbReference type="ARBA" id="ARBA00023015"/>
    </source>
</evidence>
<name>A0A562LZT1_9SPHI</name>
<dbReference type="InterPro" id="IPR018060">
    <property type="entry name" value="HTH_AraC"/>
</dbReference>
<dbReference type="InterPro" id="IPR020449">
    <property type="entry name" value="Tscrpt_reg_AraC-type_HTH"/>
</dbReference>
<dbReference type="PANTHER" id="PTHR43280">
    <property type="entry name" value="ARAC-FAMILY TRANSCRIPTIONAL REGULATOR"/>
    <property type="match status" value="1"/>
</dbReference>
<dbReference type="PANTHER" id="PTHR43280:SF32">
    <property type="entry name" value="TRANSCRIPTIONAL REGULATORY PROTEIN"/>
    <property type="match status" value="1"/>
</dbReference>
<evidence type="ECO:0000256" key="2">
    <source>
        <dbReference type="ARBA" id="ARBA00023125"/>
    </source>
</evidence>
<protein>
    <submittedName>
        <fullName evidence="5">Helix-turn-helix protein</fullName>
    </submittedName>
</protein>
<evidence type="ECO:0000256" key="3">
    <source>
        <dbReference type="ARBA" id="ARBA00023163"/>
    </source>
</evidence>
<dbReference type="Pfam" id="PF12833">
    <property type="entry name" value="HTH_18"/>
    <property type="match status" value="1"/>
</dbReference>
<dbReference type="Proteomes" id="UP000315908">
    <property type="component" value="Unassembled WGS sequence"/>
</dbReference>
<sequence>MRHFKTISEMRRANGFPAPEHPMLSVLRITPDLLLNIKEFTCDFYMIGLKNVKAGYWLYGRTKFDHEKGSLVFWKPRQIIEIKNLEFENDGYIMFFHEDFLHGTALHTEIQKYPFFDYETDEALHLSPREEAIVLKCFSSIESEYYNNEDEFSRGIILSNIDSLLKYAERFYKRQFINRKQLSGKTVTAFNKLLQDYLQDASLLAEGLPSVSFLASQLSLSPHYLSDLLKTETGKTTQELIHISLISEAKNRLRDPAKNVSEIAYSLGFENMSYFSKLFKKETGISPINYKKQFLN</sequence>
<proteinExistence type="predicted"/>
<dbReference type="PRINTS" id="PR00032">
    <property type="entry name" value="HTHARAC"/>
</dbReference>
<gene>
    <name evidence="5" type="ORF">IQ31_05511</name>
</gene>
<evidence type="ECO:0000313" key="6">
    <source>
        <dbReference type="Proteomes" id="UP000315908"/>
    </source>
</evidence>
<dbReference type="SMART" id="SM00342">
    <property type="entry name" value="HTH_ARAC"/>
    <property type="match status" value="1"/>
</dbReference>
<comment type="caution">
    <text evidence="5">The sequence shown here is derived from an EMBL/GenBank/DDBJ whole genome shotgun (WGS) entry which is preliminary data.</text>
</comment>
<reference evidence="5 6" key="1">
    <citation type="journal article" date="2015" name="Stand. Genomic Sci.">
        <title>Genomic Encyclopedia of Bacterial and Archaeal Type Strains, Phase III: the genomes of soil and plant-associated and newly described type strains.</title>
        <authorList>
            <person name="Whitman W.B."/>
            <person name="Woyke T."/>
            <person name="Klenk H.P."/>
            <person name="Zhou Y."/>
            <person name="Lilburn T.G."/>
            <person name="Beck B.J."/>
            <person name="De Vos P."/>
            <person name="Vandamme P."/>
            <person name="Eisen J.A."/>
            <person name="Garrity G."/>
            <person name="Hugenholtz P."/>
            <person name="Kyrpides N.C."/>
        </authorList>
    </citation>
    <scope>NUCLEOTIDE SEQUENCE [LARGE SCALE GENOMIC DNA]</scope>
    <source>
        <strain evidence="5 6">CGMCC 1.6855</strain>
    </source>
</reference>
<dbReference type="AlphaFoldDB" id="A0A562LZT1"/>
<evidence type="ECO:0000313" key="5">
    <source>
        <dbReference type="EMBL" id="TWI13073.1"/>
    </source>
</evidence>
<keyword evidence="2" id="KW-0238">DNA-binding</keyword>
<dbReference type="OrthoDB" id="9816214at2"/>
<dbReference type="SUPFAM" id="SSF46689">
    <property type="entry name" value="Homeodomain-like"/>
    <property type="match status" value="1"/>
</dbReference>